<comment type="caution">
    <text evidence="2">The sequence shown here is derived from an EMBL/GenBank/DDBJ whole genome shotgun (WGS) entry which is preliminary data.</text>
</comment>
<gene>
    <name evidence="2" type="ORF">Fcan01_03686</name>
</gene>
<reference evidence="2 3" key="1">
    <citation type="submission" date="2015-12" db="EMBL/GenBank/DDBJ databases">
        <title>The genome of Folsomia candida.</title>
        <authorList>
            <person name="Faddeeva A."/>
            <person name="Derks M.F."/>
            <person name="Anvar Y."/>
            <person name="Smit S."/>
            <person name="Van Straalen N."/>
            <person name="Roelofs D."/>
        </authorList>
    </citation>
    <scope>NUCLEOTIDE SEQUENCE [LARGE SCALE GENOMIC DNA]</scope>
    <source>
        <strain evidence="2 3">VU population</strain>
        <tissue evidence="2">Whole body</tissue>
    </source>
</reference>
<sequence>MAAQEESFLKLVTQVVNDKNNQFKPAGGDVTLKDFDTMDGNFFTNIVASILTMIDPTFNERPIDSSARLHKFEDFGFSTTYDATHETVFRAARKFFPPGNETLDLSIFFMPQNDIKRAKQVIIFLTGYFILSDQIHEKFEAEWERLNSENQDKSRLYEEIEILRNTIAEHVVRLQSNKDKKPELDAKLKDLENNLMLESNQFSTTEEVCIAAKKKYDEHAIVNKRLEVELSSLTTEKIGLEELIVTSPQKLEQMCKAEMQAVADNAKERDIMGAELKELENSEQFISKVIERAAETVEKFEEMVSDLRLANEKVSALKELRQEERDKNADIAELKKVMDQLNIEQDQLQIEINNRTDFYENECSRLNQALNNWSLKAEQWQFKSDEIISKLDEIDNEISVTKFKTQEKIMEIHRIESAVNEDIRVYENLVVEQGTRILNLLKEYANSE</sequence>
<dbReference type="Proteomes" id="UP000198287">
    <property type="component" value="Unassembled WGS sequence"/>
</dbReference>
<protein>
    <submittedName>
        <fullName evidence="2">Uncharacterized protein</fullName>
    </submittedName>
</protein>
<dbReference type="EMBL" id="LNIX01000001">
    <property type="protein sequence ID" value="OXA63460.1"/>
    <property type="molecule type" value="Genomic_DNA"/>
</dbReference>
<keyword evidence="3" id="KW-1185">Reference proteome</keyword>
<dbReference type="OMA" id="ATHETVF"/>
<evidence type="ECO:0000313" key="3">
    <source>
        <dbReference type="Proteomes" id="UP000198287"/>
    </source>
</evidence>
<proteinExistence type="predicted"/>
<organism evidence="2 3">
    <name type="scientific">Folsomia candida</name>
    <name type="common">Springtail</name>
    <dbReference type="NCBI Taxonomy" id="158441"/>
    <lineage>
        <taxon>Eukaryota</taxon>
        <taxon>Metazoa</taxon>
        <taxon>Ecdysozoa</taxon>
        <taxon>Arthropoda</taxon>
        <taxon>Hexapoda</taxon>
        <taxon>Collembola</taxon>
        <taxon>Entomobryomorpha</taxon>
        <taxon>Isotomoidea</taxon>
        <taxon>Isotomidae</taxon>
        <taxon>Proisotominae</taxon>
        <taxon>Folsomia</taxon>
    </lineage>
</organism>
<keyword evidence="1" id="KW-0175">Coiled coil</keyword>
<feature type="coiled-coil region" evidence="1">
    <location>
        <begin position="146"/>
        <end position="243"/>
    </location>
</feature>
<dbReference type="AlphaFoldDB" id="A0A226F286"/>
<feature type="coiled-coil region" evidence="1">
    <location>
        <begin position="290"/>
        <end position="351"/>
    </location>
</feature>
<evidence type="ECO:0000313" key="2">
    <source>
        <dbReference type="EMBL" id="OXA63460.1"/>
    </source>
</evidence>
<name>A0A226F286_FOLCA</name>
<evidence type="ECO:0000256" key="1">
    <source>
        <dbReference type="SAM" id="Coils"/>
    </source>
</evidence>
<accession>A0A226F286</accession>